<keyword evidence="1" id="KW-0732">Signal</keyword>
<evidence type="ECO:0000313" key="2">
    <source>
        <dbReference type="EMBL" id="TEA11418.1"/>
    </source>
</evidence>
<feature type="chain" id="PRO_5020615954" evidence="1">
    <location>
        <begin position="20"/>
        <end position="70"/>
    </location>
</feature>
<organism evidence="2 3">
    <name type="scientific">Colletotrichum sidae</name>
    <dbReference type="NCBI Taxonomy" id="1347389"/>
    <lineage>
        <taxon>Eukaryota</taxon>
        <taxon>Fungi</taxon>
        <taxon>Dikarya</taxon>
        <taxon>Ascomycota</taxon>
        <taxon>Pezizomycotina</taxon>
        <taxon>Sordariomycetes</taxon>
        <taxon>Hypocreomycetidae</taxon>
        <taxon>Glomerellales</taxon>
        <taxon>Glomerellaceae</taxon>
        <taxon>Colletotrichum</taxon>
        <taxon>Colletotrichum orbiculare species complex</taxon>
    </lineage>
</organism>
<dbReference type="AlphaFoldDB" id="A0A4R8T3H1"/>
<dbReference type="EMBL" id="QAPF01000337">
    <property type="protein sequence ID" value="TEA11418.1"/>
    <property type="molecule type" value="Genomic_DNA"/>
</dbReference>
<feature type="signal peptide" evidence="1">
    <location>
        <begin position="1"/>
        <end position="19"/>
    </location>
</feature>
<protein>
    <submittedName>
        <fullName evidence="2">Uncharacterized protein</fullName>
    </submittedName>
</protein>
<name>A0A4R8T3H1_9PEZI</name>
<evidence type="ECO:0000313" key="3">
    <source>
        <dbReference type="Proteomes" id="UP000295604"/>
    </source>
</evidence>
<proteinExistence type="predicted"/>
<comment type="caution">
    <text evidence="2">The sequence shown here is derived from an EMBL/GenBank/DDBJ whole genome shotgun (WGS) entry which is preliminary data.</text>
</comment>
<accession>A0A4R8T3H1</accession>
<gene>
    <name evidence="2" type="ORF">C8034_v006863</name>
</gene>
<evidence type="ECO:0000256" key="1">
    <source>
        <dbReference type="SAM" id="SignalP"/>
    </source>
</evidence>
<dbReference type="Proteomes" id="UP000295604">
    <property type="component" value="Unassembled WGS sequence"/>
</dbReference>
<sequence>MKFLSLVSLAGLISTMASASPTPESPAASSKRWTWNPCSEEGTQCTNSLGGAGGCSCGLGLDPNNNCVCV</sequence>
<reference evidence="2 3" key="1">
    <citation type="submission" date="2018-11" db="EMBL/GenBank/DDBJ databases">
        <title>Genome sequence and assembly of Colletotrichum sidae.</title>
        <authorList>
            <person name="Gan P."/>
            <person name="Shirasu K."/>
        </authorList>
    </citation>
    <scope>NUCLEOTIDE SEQUENCE [LARGE SCALE GENOMIC DNA]</scope>
    <source>
        <strain evidence="2 3">CBS 518.97</strain>
    </source>
</reference>
<keyword evidence="3" id="KW-1185">Reference proteome</keyword>